<dbReference type="EMBL" id="VSRR010135617">
    <property type="protein sequence ID" value="MPD03311.1"/>
    <property type="molecule type" value="Genomic_DNA"/>
</dbReference>
<organism evidence="2 3">
    <name type="scientific">Portunus trituberculatus</name>
    <name type="common">Swimming crab</name>
    <name type="synonym">Neptunus trituberculatus</name>
    <dbReference type="NCBI Taxonomy" id="210409"/>
    <lineage>
        <taxon>Eukaryota</taxon>
        <taxon>Metazoa</taxon>
        <taxon>Ecdysozoa</taxon>
        <taxon>Arthropoda</taxon>
        <taxon>Crustacea</taxon>
        <taxon>Multicrustacea</taxon>
        <taxon>Malacostraca</taxon>
        <taxon>Eumalacostraca</taxon>
        <taxon>Eucarida</taxon>
        <taxon>Decapoda</taxon>
        <taxon>Pleocyemata</taxon>
        <taxon>Brachyura</taxon>
        <taxon>Eubrachyura</taxon>
        <taxon>Portunoidea</taxon>
        <taxon>Portunidae</taxon>
        <taxon>Portuninae</taxon>
        <taxon>Portunus</taxon>
    </lineage>
</organism>
<name>A0A5B7K2I9_PORTR</name>
<protein>
    <submittedName>
        <fullName evidence="2">Uncharacterized protein</fullName>
    </submittedName>
</protein>
<comment type="caution">
    <text evidence="2">The sequence shown here is derived from an EMBL/GenBank/DDBJ whole genome shotgun (WGS) entry which is preliminary data.</text>
</comment>
<dbReference type="Proteomes" id="UP000324222">
    <property type="component" value="Unassembled WGS sequence"/>
</dbReference>
<proteinExistence type="predicted"/>
<evidence type="ECO:0000313" key="3">
    <source>
        <dbReference type="Proteomes" id="UP000324222"/>
    </source>
</evidence>
<evidence type="ECO:0000256" key="1">
    <source>
        <dbReference type="SAM" id="MobiDB-lite"/>
    </source>
</evidence>
<gene>
    <name evidence="2" type="ORF">E2C01_098943</name>
</gene>
<reference evidence="2 3" key="1">
    <citation type="submission" date="2019-05" db="EMBL/GenBank/DDBJ databases">
        <title>Another draft genome of Portunus trituberculatus and its Hox gene families provides insights of decapod evolution.</title>
        <authorList>
            <person name="Jeong J.-H."/>
            <person name="Song I."/>
            <person name="Kim S."/>
            <person name="Choi T."/>
            <person name="Kim D."/>
            <person name="Ryu S."/>
            <person name="Kim W."/>
        </authorList>
    </citation>
    <scope>NUCLEOTIDE SEQUENCE [LARGE SCALE GENOMIC DNA]</scope>
    <source>
        <tissue evidence="2">Muscle</tissue>
    </source>
</reference>
<dbReference type="AlphaFoldDB" id="A0A5B7K2I9"/>
<feature type="region of interest" description="Disordered" evidence="1">
    <location>
        <begin position="34"/>
        <end position="63"/>
    </location>
</feature>
<accession>A0A5B7K2I9</accession>
<sequence length="63" mass="7017">MCPSIERVKIMYILLPLISASKAANTPYHSTATALLQHHHSPPQPYHSPTTLSPQLTTVKYPH</sequence>
<evidence type="ECO:0000313" key="2">
    <source>
        <dbReference type="EMBL" id="MPD03311.1"/>
    </source>
</evidence>
<keyword evidence="3" id="KW-1185">Reference proteome</keyword>
<feature type="compositionally biased region" description="Polar residues" evidence="1">
    <location>
        <begin position="50"/>
        <end position="63"/>
    </location>
</feature>